<dbReference type="GO" id="GO:0005524">
    <property type="term" value="F:ATP binding"/>
    <property type="evidence" value="ECO:0007669"/>
    <property type="project" value="UniProtKB-KW"/>
</dbReference>
<dbReference type="EMBL" id="QGDO01000007">
    <property type="protein sequence ID" value="PWJ38466.1"/>
    <property type="molecule type" value="Genomic_DNA"/>
</dbReference>
<dbReference type="SMART" id="SM00487">
    <property type="entry name" value="DEXDc"/>
    <property type="match status" value="1"/>
</dbReference>
<dbReference type="Pfam" id="PF24473">
    <property type="entry name" value="CON_HrpB"/>
    <property type="match status" value="1"/>
</dbReference>
<feature type="domain" description="Helicase ATP-binding" evidence="6">
    <location>
        <begin position="20"/>
        <end position="184"/>
    </location>
</feature>
<dbReference type="CDD" id="cd17990">
    <property type="entry name" value="DEXHc_HrpB"/>
    <property type="match status" value="1"/>
</dbReference>
<dbReference type="GO" id="GO:0004386">
    <property type="term" value="F:helicase activity"/>
    <property type="evidence" value="ECO:0007669"/>
    <property type="project" value="UniProtKB-KW"/>
</dbReference>
<dbReference type="Pfam" id="PF00270">
    <property type="entry name" value="DEAD"/>
    <property type="match status" value="1"/>
</dbReference>
<dbReference type="InterPro" id="IPR001650">
    <property type="entry name" value="Helicase_C-like"/>
</dbReference>
<dbReference type="InterPro" id="IPR014001">
    <property type="entry name" value="Helicase_ATP-bd"/>
</dbReference>
<dbReference type="Pfam" id="PF21010">
    <property type="entry name" value="HA2_C"/>
    <property type="match status" value="1"/>
</dbReference>
<dbReference type="InterPro" id="IPR027417">
    <property type="entry name" value="P-loop_NTPase"/>
</dbReference>
<sequence>MAFDFASIDLPVKDIIPEVKNHLENEQTLIIKAPPGAGKSTLLPLALLEQSWLGNKKILMLEPRRLAAKSIAARMADLLGEEVGQTVGYRIRFETKVSSETKIEVLTEGILTRMLHNDNALENIGLIIFDEFHERSLNADVALALSRESQQVLRPDLKLLIMSATLDMKHLSTMLNAKVVESEGRQYPVAIHHLEDTDPYLIPELTANAIIRAVKKHEGDVLAFLPGQGEIMRCEGILRNELPDFKIHPLFGQLPQGKQRAAILPNREGKRKVVLSTSIAETSLTIEGIKIVVDSGFGRHSEFDPQSALTRLKTHRISRDSADQRAGRAGRLSEGVCYRLWNPVTNSRLDEHRMPEIEQADLASLVLDMAEWGIRNPEDLTWLTPPPKGSVSQAKELLHSLDALEHGNITEHGKELHQLPTHPRIAHMLVYAEENDLLALATDLAALLEERDPLGKEHGTDINERIEALRRYRKEKGKGKRFAHIEKIANSYRKLFKIEAENNYVDAYETGILLAHAYPERIACARPGNNAQFQLSNGKIAFIGHKDDLAHEPWLAVASIDARDEMGKIFLASPLDPKDLAPMVKQKEVITWDYRDGELIASNDLRIGNIVLKSTPIHHPDESLRQQAICDAIKKDGERLLDFNKDVQQWQSRILSLRHWNPEQHWPDVSTASLLVDCEKWISPYINKVKNADDLKKLNLLEILQHSLDWEFQEKLEKLAPSKIKVPSGSNIKIQYDEKGNPPILAVRLQEVFGLEATPMINNGKNGVLMHLLSPGFKVVQITADLRSFWENTYFEVKKEMKRRYPKHSWPDDPTDAEAVRGVKRKK</sequence>
<evidence type="ECO:0000256" key="2">
    <source>
        <dbReference type="ARBA" id="ARBA00022801"/>
    </source>
</evidence>
<dbReference type="PROSITE" id="PS51192">
    <property type="entry name" value="HELICASE_ATP_BIND_1"/>
    <property type="match status" value="1"/>
</dbReference>
<evidence type="ECO:0000313" key="8">
    <source>
        <dbReference type="EMBL" id="PWJ38466.1"/>
    </source>
</evidence>
<comment type="caution">
    <text evidence="8">The sequence shown here is derived from an EMBL/GenBank/DDBJ whole genome shotgun (WGS) entry which is preliminary data.</text>
</comment>
<dbReference type="SUPFAM" id="SSF52540">
    <property type="entry name" value="P-loop containing nucleoside triphosphate hydrolases"/>
    <property type="match status" value="1"/>
</dbReference>
<dbReference type="AlphaFoldDB" id="A0A315Z5P7"/>
<gene>
    <name evidence="8" type="ORF">BC781_10756</name>
</gene>
<dbReference type="PIRSF" id="PIRSF005496">
    <property type="entry name" value="ATP_hel_hrpB"/>
    <property type="match status" value="1"/>
</dbReference>
<dbReference type="FunFam" id="3.40.50.300:FF:002125">
    <property type="entry name" value="ATP-dependent helicase HrpB"/>
    <property type="match status" value="1"/>
</dbReference>
<dbReference type="PANTHER" id="PTHR43519">
    <property type="entry name" value="ATP-DEPENDENT RNA HELICASE HRPB"/>
    <property type="match status" value="1"/>
</dbReference>
<dbReference type="Proteomes" id="UP000245535">
    <property type="component" value="Unassembled WGS sequence"/>
</dbReference>
<dbReference type="InterPro" id="IPR056329">
    <property type="entry name" value="CON_HrpB"/>
</dbReference>
<proteinExistence type="predicted"/>
<dbReference type="OrthoDB" id="9808833at2"/>
<keyword evidence="2" id="KW-0378">Hydrolase</keyword>
<dbReference type="InterPro" id="IPR013689">
    <property type="entry name" value="RNA_helicase_ATP-dep_HrpB_C"/>
</dbReference>
<dbReference type="InterPro" id="IPR010225">
    <property type="entry name" value="HrpB"/>
</dbReference>
<dbReference type="InterPro" id="IPR007502">
    <property type="entry name" value="Helicase-assoc_dom"/>
</dbReference>
<keyword evidence="3 8" id="KW-0347">Helicase</keyword>
<evidence type="ECO:0000259" key="7">
    <source>
        <dbReference type="PROSITE" id="PS51194"/>
    </source>
</evidence>
<evidence type="ECO:0000259" key="6">
    <source>
        <dbReference type="PROSITE" id="PS51192"/>
    </source>
</evidence>
<dbReference type="Pfam" id="PF00271">
    <property type="entry name" value="Helicase_C"/>
    <property type="match status" value="1"/>
</dbReference>
<feature type="domain" description="Helicase C-terminal" evidence="7">
    <location>
        <begin position="209"/>
        <end position="373"/>
    </location>
</feature>
<dbReference type="SMART" id="SM00847">
    <property type="entry name" value="HA2"/>
    <property type="match status" value="1"/>
</dbReference>
<keyword evidence="1" id="KW-0547">Nucleotide-binding</keyword>
<dbReference type="InterPro" id="IPR049614">
    <property type="entry name" value="HrpB_DEXH"/>
</dbReference>
<evidence type="ECO:0000256" key="1">
    <source>
        <dbReference type="ARBA" id="ARBA00022741"/>
    </source>
</evidence>
<evidence type="ECO:0000313" key="9">
    <source>
        <dbReference type="Proteomes" id="UP000245535"/>
    </source>
</evidence>
<dbReference type="PROSITE" id="PS51194">
    <property type="entry name" value="HELICASE_CTER"/>
    <property type="match status" value="1"/>
</dbReference>
<dbReference type="InterPro" id="IPR011545">
    <property type="entry name" value="DEAD/DEAH_box_helicase_dom"/>
</dbReference>
<dbReference type="CDD" id="cd18791">
    <property type="entry name" value="SF2_C_RHA"/>
    <property type="match status" value="1"/>
</dbReference>
<dbReference type="PANTHER" id="PTHR43519:SF1">
    <property type="entry name" value="ATP-DEPENDENT RNA HELICASE HRPB"/>
    <property type="match status" value="1"/>
</dbReference>
<dbReference type="NCBIfam" id="TIGR01970">
    <property type="entry name" value="DEAH_box_HrpB"/>
    <property type="match status" value="1"/>
</dbReference>
<dbReference type="Pfam" id="PF08482">
    <property type="entry name" value="HrpB_C"/>
    <property type="match status" value="1"/>
</dbReference>
<dbReference type="Gene3D" id="3.40.50.300">
    <property type="entry name" value="P-loop containing nucleotide triphosphate hydrolases"/>
    <property type="match status" value="2"/>
</dbReference>
<reference evidence="8 9" key="1">
    <citation type="submission" date="2018-03" db="EMBL/GenBank/DDBJ databases">
        <title>Genomic Encyclopedia of Archaeal and Bacterial Type Strains, Phase II (KMG-II): from individual species to whole genera.</title>
        <authorList>
            <person name="Goeker M."/>
        </authorList>
    </citation>
    <scope>NUCLEOTIDE SEQUENCE [LARGE SCALE GENOMIC DNA]</scope>
    <source>
        <strain evidence="8 9">DSM 28229</strain>
    </source>
</reference>
<dbReference type="GO" id="GO:0003676">
    <property type="term" value="F:nucleic acid binding"/>
    <property type="evidence" value="ECO:0007669"/>
    <property type="project" value="InterPro"/>
</dbReference>
<keyword evidence="4" id="KW-0067">ATP-binding</keyword>
<protein>
    <submittedName>
        <fullName evidence="8">ATP-dependent helicase HrpB</fullName>
    </submittedName>
</protein>
<organism evidence="8 9">
    <name type="scientific">Sediminitomix flava</name>
    <dbReference type="NCBI Taxonomy" id="379075"/>
    <lineage>
        <taxon>Bacteria</taxon>
        <taxon>Pseudomonadati</taxon>
        <taxon>Bacteroidota</taxon>
        <taxon>Cytophagia</taxon>
        <taxon>Cytophagales</taxon>
        <taxon>Flammeovirgaceae</taxon>
        <taxon>Sediminitomix</taxon>
    </lineage>
</organism>
<feature type="region of interest" description="Disordered" evidence="5">
    <location>
        <begin position="805"/>
        <end position="827"/>
    </location>
</feature>
<keyword evidence="9" id="KW-1185">Reference proteome</keyword>
<dbReference type="RefSeq" id="WP_109621562.1">
    <property type="nucleotide sequence ID" value="NZ_QGDO01000007.1"/>
</dbReference>
<dbReference type="SMART" id="SM00490">
    <property type="entry name" value="HELICc"/>
    <property type="match status" value="1"/>
</dbReference>
<evidence type="ECO:0000256" key="3">
    <source>
        <dbReference type="ARBA" id="ARBA00022806"/>
    </source>
</evidence>
<dbReference type="GO" id="GO:0016787">
    <property type="term" value="F:hydrolase activity"/>
    <property type="evidence" value="ECO:0007669"/>
    <property type="project" value="UniProtKB-KW"/>
</dbReference>
<dbReference type="Gene3D" id="1.20.120.1080">
    <property type="match status" value="1"/>
</dbReference>
<accession>A0A315Z5P7</accession>
<name>A0A315Z5P7_SEDFL</name>
<evidence type="ECO:0000256" key="5">
    <source>
        <dbReference type="SAM" id="MobiDB-lite"/>
    </source>
</evidence>
<evidence type="ECO:0000256" key="4">
    <source>
        <dbReference type="ARBA" id="ARBA00022840"/>
    </source>
</evidence>